<proteinExistence type="predicted"/>
<protein>
    <submittedName>
        <fullName evidence="1">Uncharacterized protein</fullName>
    </submittedName>
</protein>
<organism evidence="1">
    <name type="scientific">marine metagenome</name>
    <dbReference type="NCBI Taxonomy" id="408172"/>
    <lineage>
        <taxon>unclassified sequences</taxon>
        <taxon>metagenomes</taxon>
        <taxon>ecological metagenomes</taxon>
    </lineage>
</organism>
<dbReference type="EMBL" id="UINC01004525">
    <property type="protein sequence ID" value="SVA14965.1"/>
    <property type="molecule type" value="Genomic_DNA"/>
</dbReference>
<gene>
    <name evidence="1" type="ORF">METZ01_LOCUS67819</name>
</gene>
<accession>A0A381TFP9</accession>
<evidence type="ECO:0000313" key="1">
    <source>
        <dbReference type="EMBL" id="SVA14965.1"/>
    </source>
</evidence>
<name>A0A381TFP9_9ZZZZ</name>
<feature type="non-terminal residue" evidence="1">
    <location>
        <position position="1"/>
    </location>
</feature>
<reference evidence="1" key="1">
    <citation type="submission" date="2018-05" db="EMBL/GenBank/DDBJ databases">
        <authorList>
            <person name="Lanie J.A."/>
            <person name="Ng W.-L."/>
            <person name="Kazmierczak K.M."/>
            <person name="Andrzejewski T.M."/>
            <person name="Davidsen T.M."/>
            <person name="Wayne K.J."/>
            <person name="Tettelin H."/>
            <person name="Glass J.I."/>
            <person name="Rusch D."/>
            <person name="Podicherti R."/>
            <person name="Tsui H.-C.T."/>
            <person name="Winkler M.E."/>
        </authorList>
    </citation>
    <scope>NUCLEOTIDE SEQUENCE</scope>
</reference>
<dbReference type="AlphaFoldDB" id="A0A381TFP9"/>
<sequence length="56" mass="6297">VDEIQDYLGFTFIFGAGMFLDLCSRLGKMQLPVLLHILVILIMSGQACECHLQLKL</sequence>